<organism evidence="1 2">
    <name type="scientific">Candidatus Saganbacteria bacterium</name>
    <dbReference type="NCBI Taxonomy" id="2575572"/>
    <lineage>
        <taxon>Bacteria</taxon>
        <taxon>Bacillati</taxon>
        <taxon>Saganbacteria</taxon>
    </lineage>
</organism>
<evidence type="ECO:0008006" key="3">
    <source>
        <dbReference type="Google" id="ProtNLM"/>
    </source>
</evidence>
<dbReference type="InterPro" id="IPR007438">
    <property type="entry name" value="DUF488"/>
</dbReference>
<evidence type="ECO:0000313" key="2">
    <source>
        <dbReference type="Proteomes" id="UP000488506"/>
    </source>
</evidence>
<comment type="caution">
    <text evidence="1">The sequence shown here is derived from an EMBL/GenBank/DDBJ whole genome shotgun (WGS) entry which is preliminary data.</text>
</comment>
<dbReference type="Pfam" id="PF04343">
    <property type="entry name" value="DUF488"/>
    <property type="match status" value="1"/>
</dbReference>
<dbReference type="PANTHER" id="PTHR39337">
    <property type="entry name" value="BLR5642 PROTEIN"/>
    <property type="match status" value="1"/>
</dbReference>
<evidence type="ECO:0000313" key="1">
    <source>
        <dbReference type="EMBL" id="KAF0132967.1"/>
    </source>
</evidence>
<sequence>MKIFTIGVSRKAAKDFFAFLLDAHIQKVLDIRLNNTSQLLGFSKGADLRYFCENCHDISYEHVPLFAPTRKILKKYRKDEDWPAYEKAFKGILKNRPIAEIFKNACKNTENICLLCSESSANKCHRRLVAEYLAKHLGLEIEHL</sequence>
<gene>
    <name evidence="1" type="ORF">FD145_1502</name>
</gene>
<dbReference type="PANTHER" id="PTHR39337:SF1">
    <property type="entry name" value="BLR5642 PROTEIN"/>
    <property type="match status" value="1"/>
</dbReference>
<dbReference type="AlphaFoldDB" id="A0A833KZR6"/>
<reference evidence="1 2" key="1">
    <citation type="submission" date="2019-12" db="EMBL/GenBank/DDBJ databases">
        <authorList>
            <person name="Wolfe R."/>
            <person name="Danczak R."/>
            <person name="Wilkins M."/>
        </authorList>
    </citation>
    <scope>NUCLEOTIDE SEQUENCE [LARGE SCALE GENOMIC DNA]</scope>
    <source>
        <strain evidence="1">X2_MaxBin.013</strain>
    </source>
</reference>
<dbReference type="Proteomes" id="UP000488506">
    <property type="component" value="Unassembled WGS sequence"/>
</dbReference>
<protein>
    <recommendedName>
        <fullName evidence="3">DUF488 domain-containing protein</fullName>
    </recommendedName>
</protein>
<name>A0A833KZR6_UNCSA</name>
<proteinExistence type="predicted"/>
<accession>A0A833KZR6</accession>
<dbReference type="EMBL" id="WPAF01000038">
    <property type="protein sequence ID" value="KAF0132967.1"/>
    <property type="molecule type" value="Genomic_DNA"/>
</dbReference>